<comment type="caution">
    <text evidence="1">The sequence shown here is derived from an EMBL/GenBank/DDBJ whole genome shotgun (WGS) entry which is preliminary data.</text>
</comment>
<keyword evidence="2" id="KW-1185">Reference proteome</keyword>
<evidence type="ECO:0000313" key="2">
    <source>
        <dbReference type="Proteomes" id="UP000323000"/>
    </source>
</evidence>
<protein>
    <submittedName>
        <fullName evidence="1">Uncharacterized protein</fullName>
    </submittedName>
</protein>
<dbReference type="AlphaFoldDB" id="A0A5C7IWL0"/>
<sequence>MAAATIAGRSSSTFARTIFKTTTRRISKVSFSNDSLPANFTLRCQARPLPAPFPSRLLRRELATLVPVHTAISAACLVSKLPSEASTSNQGRFANYLSPI</sequence>
<reference evidence="2" key="1">
    <citation type="journal article" date="2019" name="Gigascience">
        <title>De novo genome assembly of the endangered Acer yangbiense, a plant species with extremely small populations endemic to Yunnan Province, China.</title>
        <authorList>
            <person name="Yang J."/>
            <person name="Wariss H.M."/>
            <person name="Tao L."/>
            <person name="Zhang R."/>
            <person name="Yun Q."/>
            <person name="Hollingsworth P."/>
            <person name="Dao Z."/>
            <person name="Luo G."/>
            <person name="Guo H."/>
            <person name="Ma Y."/>
            <person name="Sun W."/>
        </authorList>
    </citation>
    <scope>NUCLEOTIDE SEQUENCE [LARGE SCALE GENOMIC DNA]</scope>
    <source>
        <strain evidence="2">cv. Malutang</strain>
    </source>
</reference>
<organism evidence="1 2">
    <name type="scientific">Acer yangbiense</name>
    <dbReference type="NCBI Taxonomy" id="1000413"/>
    <lineage>
        <taxon>Eukaryota</taxon>
        <taxon>Viridiplantae</taxon>
        <taxon>Streptophyta</taxon>
        <taxon>Embryophyta</taxon>
        <taxon>Tracheophyta</taxon>
        <taxon>Spermatophyta</taxon>
        <taxon>Magnoliopsida</taxon>
        <taxon>eudicotyledons</taxon>
        <taxon>Gunneridae</taxon>
        <taxon>Pentapetalae</taxon>
        <taxon>rosids</taxon>
        <taxon>malvids</taxon>
        <taxon>Sapindales</taxon>
        <taxon>Sapindaceae</taxon>
        <taxon>Hippocastanoideae</taxon>
        <taxon>Acereae</taxon>
        <taxon>Acer</taxon>
    </lineage>
</organism>
<dbReference type="Proteomes" id="UP000323000">
    <property type="component" value="Chromosome 1"/>
</dbReference>
<dbReference type="OrthoDB" id="1928532at2759"/>
<evidence type="ECO:0000313" key="1">
    <source>
        <dbReference type="EMBL" id="TXG73681.1"/>
    </source>
</evidence>
<proteinExistence type="predicted"/>
<name>A0A5C7IWL0_9ROSI</name>
<dbReference type="EMBL" id="VAHF01000001">
    <property type="protein sequence ID" value="TXG73681.1"/>
    <property type="molecule type" value="Genomic_DNA"/>
</dbReference>
<accession>A0A5C7IWL0</accession>
<gene>
    <name evidence="1" type="ORF">EZV62_002260</name>
</gene>